<dbReference type="Proteomes" id="UP001499987">
    <property type="component" value="Unassembled WGS sequence"/>
</dbReference>
<dbReference type="InterPro" id="IPR000551">
    <property type="entry name" value="MerR-type_HTH_dom"/>
</dbReference>
<dbReference type="Pfam" id="PF13411">
    <property type="entry name" value="MerR_1"/>
    <property type="match status" value="1"/>
</dbReference>
<dbReference type="PANTHER" id="PTHR30204:SF97">
    <property type="entry name" value="MERR FAMILY REGULATORY PROTEIN"/>
    <property type="match status" value="1"/>
</dbReference>
<dbReference type="RefSeq" id="WP_344622080.1">
    <property type="nucleotide sequence ID" value="NZ_BAAALD010000005.1"/>
</dbReference>
<dbReference type="InterPro" id="IPR011256">
    <property type="entry name" value="Reg_factor_effector_dom_sf"/>
</dbReference>
<dbReference type="EMBL" id="BAAALD010000005">
    <property type="protein sequence ID" value="GAA1071356.1"/>
    <property type="molecule type" value="Genomic_DNA"/>
</dbReference>
<dbReference type="PROSITE" id="PS50937">
    <property type="entry name" value="HTH_MERR_2"/>
    <property type="match status" value="1"/>
</dbReference>
<dbReference type="PANTHER" id="PTHR30204">
    <property type="entry name" value="REDOX-CYCLING DRUG-SENSING TRANSCRIPTIONAL ACTIVATOR SOXR"/>
    <property type="match status" value="1"/>
</dbReference>
<proteinExistence type="predicted"/>
<dbReference type="PROSITE" id="PS00552">
    <property type="entry name" value="HTH_MERR_1"/>
    <property type="match status" value="1"/>
</dbReference>
<dbReference type="CDD" id="cd01107">
    <property type="entry name" value="HTH_BmrR"/>
    <property type="match status" value="1"/>
</dbReference>
<dbReference type="Gene3D" id="3.20.80.10">
    <property type="entry name" value="Regulatory factor, effector binding domain"/>
    <property type="match status" value="1"/>
</dbReference>
<dbReference type="Gene3D" id="1.10.1660.10">
    <property type="match status" value="1"/>
</dbReference>
<evidence type="ECO:0000313" key="3">
    <source>
        <dbReference type="EMBL" id="GAA1071356.1"/>
    </source>
</evidence>
<comment type="caution">
    <text evidence="3">The sequence shown here is derived from an EMBL/GenBank/DDBJ whole genome shotgun (WGS) entry which is preliminary data.</text>
</comment>
<name>A0ABN1TCY3_9ACTN</name>
<dbReference type="SMART" id="SM00422">
    <property type="entry name" value="HTH_MERR"/>
    <property type="match status" value="1"/>
</dbReference>
<dbReference type="InterPro" id="IPR047057">
    <property type="entry name" value="MerR_fam"/>
</dbReference>
<evidence type="ECO:0000256" key="1">
    <source>
        <dbReference type="ARBA" id="ARBA00023125"/>
    </source>
</evidence>
<dbReference type="InterPro" id="IPR009061">
    <property type="entry name" value="DNA-bd_dom_put_sf"/>
</dbReference>
<dbReference type="SUPFAM" id="SSF46955">
    <property type="entry name" value="Putative DNA-binding domain"/>
    <property type="match status" value="1"/>
</dbReference>
<reference evidence="3 4" key="1">
    <citation type="journal article" date="2019" name="Int. J. Syst. Evol. Microbiol.">
        <title>The Global Catalogue of Microorganisms (GCM) 10K type strain sequencing project: providing services to taxonomists for standard genome sequencing and annotation.</title>
        <authorList>
            <consortium name="The Broad Institute Genomics Platform"/>
            <consortium name="The Broad Institute Genome Sequencing Center for Infectious Disease"/>
            <person name="Wu L."/>
            <person name="Ma J."/>
        </authorList>
    </citation>
    <scope>NUCLEOTIDE SEQUENCE [LARGE SCALE GENOMIC DNA]</scope>
    <source>
        <strain evidence="3 4">JCM 13002</strain>
    </source>
</reference>
<evidence type="ECO:0000313" key="4">
    <source>
        <dbReference type="Proteomes" id="UP001499987"/>
    </source>
</evidence>
<dbReference type="SUPFAM" id="SSF55136">
    <property type="entry name" value="Probable bacterial effector-binding domain"/>
    <property type="match status" value="1"/>
</dbReference>
<protein>
    <submittedName>
        <fullName evidence="3">MerR family transcriptional regulator</fullName>
    </submittedName>
</protein>
<sequence>MDDVEDEALLGIGAFARRARLSAKALRLYDRQGLLPPDRVDPVTGYRYYREDRLQAARLIVRLRGLDMPLATVAEVLAAPGPRAAELVAAYWESVEHRIAAQRELASHLRIRLAGDEGRSDMYRIEEREVPEQLVLTEQRHARPEDLPVWIPEATGRLVAAAGEYGGVAAAPFVVYHGEVSEDSDGPVEVCVPIAAAQADGVAHAHRTEPAHREAYTTITKAQVAYPQILSAYDAVFEWAKAEDRTVVSAPREVYFADWAAAADGEPVCDIAVPVE</sequence>
<feature type="domain" description="HTH merR-type" evidence="2">
    <location>
        <begin position="9"/>
        <end position="79"/>
    </location>
</feature>
<organism evidence="3 4">
    <name type="scientific">Kitasatospora arboriphila</name>
    <dbReference type="NCBI Taxonomy" id="258052"/>
    <lineage>
        <taxon>Bacteria</taxon>
        <taxon>Bacillati</taxon>
        <taxon>Actinomycetota</taxon>
        <taxon>Actinomycetes</taxon>
        <taxon>Kitasatosporales</taxon>
        <taxon>Streptomycetaceae</taxon>
        <taxon>Kitasatospora</taxon>
    </lineage>
</organism>
<accession>A0ABN1TCY3</accession>
<keyword evidence="1" id="KW-0238">DNA-binding</keyword>
<gene>
    <name evidence="3" type="ORF">GCM10009663_08180</name>
</gene>
<keyword evidence="4" id="KW-1185">Reference proteome</keyword>
<evidence type="ECO:0000259" key="2">
    <source>
        <dbReference type="PROSITE" id="PS50937"/>
    </source>
</evidence>